<protein>
    <recommendedName>
        <fullName evidence="1">ATP-grasp domain-containing protein</fullName>
    </recommendedName>
</protein>
<dbReference type="AlphaFoldDB" id="A0A401YFA4"/>
<dbReference type="EMBL" id="BIFH01000014">
    <property type="protein sequence ID" value="GCD93291.1"/>
    <property type="molecule type" value="Genomic_DNA"/>
</dbReference>
<dbReference type="RefSeq" id="WP_126636084.1">
    <property type="nucleotide sequence ID" value="NZ_BIFH01000014.1"/>
</dbReference>
<dbReference type="InterPro" id="IPR041261">
    <property type="entry name" value="R2K_2"/>
</dbReference>
<sequence>MPATLALSGRSTTTADLLAEAAVARGMAVAVLAGPRPELRGGAVYYGGPLFADTVAESLDVALLEPADGWLTALPQRWTRRGITATTMGEARRLRVPAFVKPPSDKSFEAAVYADGTRLPAGVPDATPVLVAEIRTFVVEYRLFVLDGVPHTGSRYATFGRLDPMPLSDDPKAGEVASFARDLLAEHGAGLPSAVVLDVGLAGTADSAEEHWAVVEPNMAWFSNIYAADPARCLDVIVAAAGPRAALRPADTRFARARPAAAPTD</sequence>
<dbReference type="Proteomes" id="UP000286931">
    <property type="component" value="Unassembled WGS sequence"/>
</dbReference>
<feature type="domain" description="ATP-grasp" evidence="1">
    <location>
        <begin position="79"/>
        <end position="235"/>
    </location>
</feature>
<accession>A0A401YFA4</accession>
<evidence type="ECO:0000313" key="3">
    <source>
        <dbReference type="Proteomes" id="UP000286931"/>
    </source>
</evidence>
<dbReference type="OrthoDB" id="654524at2"/>
<evidence type="ECO:0000259" key="1">
    <source>
        <dbReference type="Pfam" id="PF18299"/>
    </source>
</evidence>
<reference evidence="2 3" key="1">
    <citation type="submission" date="2018-12" db="EMBL/GenBank/DDBJ databases">
        <title>Draft genome sequence of Embleya hyalina NBRC 13850T.</title>
        <authorList>
            <person name="Komaki H."/>
            <person name="Hosoyama A."/>
            <person name="Kimura A."/>
            <person name="Ichikawa N."/>
            <person name="Tamura T."/>
        </authorList>
    </citation>
    <scope>NUCLEOTIDE SEQUENCE [LARGE SCALE GENOMIC DNA]</scope>
    <source>
        <strain evidence="2 3">NBRC 13850</strain>
    </source>
</reference>
<organism evidence="2 3">
    <name type="scientific">Embleya hyalina</name>
    <dbReference type="NCBI Taxonomy" id="516124"/>
    <lineage>
        <taxon>Bacteria</taxon>
        <taxon>Bacillati</taxon>
        <taxon>Actinomycetota</taxon>
        <taxon>Actinomycetes</taxon>
        <taxon>Kitasatosporales</taxon>
        <taxon>Streptomycetaceae</taxon>
        <taxon>Embleya</taxon>
    </lineage>
</organism>
<evidence type="ECO:0000313" key="2">
    <source>
        <dbReference type="EMBL" id="GCD93291.1"/>
    </source>
</evidence>
<gene>
    <name evidence="2" type="ORF">EHYA_00934</name>
</gene>
<proteinExistence type="predicted"/>
<keyword evidence="3" id="KW-1185">Reference proteome</keyword>
<name>A0A401YFA4_9ACTN</name>
<dbReference type="Pfam" id="PF18299">
    <property type="entry name" value="R2K_2"/>
    <property type="match status" value="1"/>
</dbReference>
<comment type="caution">
    <text evidence="2">The sequence shown here is derived from an EMBL/GenBank/DDBJ whole genome shotgun (WGS) entry which is preliminary data.</text>
</comment>